<feature type="compositionally biased region" description="Basic and acidic residues" evidence="1">
    <location>
        <begin position="192"/>
        <end position="213"/>
    </location>
</feature>
<comment type="caution">
    <text evidence="2">The sequence shown here is derived from an EMBL/GenBank/DDBJ whole genome shotgun (WGS) entry which is preliminary data.</text>
</comment>
<evidence type="ECO:0000313" key="3">
    <source>
        <dbReference type="Proteomes" id="UP001201980"/>
    </source>
</evidence>
<organism evidence="2 3">
    <name type="scientific">Zalerion maritima</name>
    <dbReference type="NCBI Taxonomy" id="339359"/>
    <lineage>
        <taxon>Eukaryota</taxon>
        <taxon>Fungi</taxon>
        <taxon>Dikarya</taxon>
        <taxon>Ascomycota</taxon>
        <taxon>Pezizomycotina</taxon>
        <taxon>Sordariomycetes</taxon>
        <taxon>Lulworthiomycetidae</taxon>
        <taxon>Lulworthiales</taxon>
        <taxon>Lulworthiaceae</taxon>
        <taxon>Zalerion</taxon>
    </lineage>
</organism>
<feature type="region of interest" description="Disordered" evidence="1">
    <location>
        <begin position="192"/>
        <end position="255"/>
    </location>
</feature>
<accession>A0AAD5RSA8</accession>
<dbReference type="AlphaFoldDB" id="A0AAD5RSA8"/>
<protein>
    <submittedName>
        <fullName evidence="2">Uncharacterized protein</fullName>
    </submittedName>
</protein>
<reference evidence="2" key="1">
    <citation type="submission" date="2022-07" db="EMBL/GenBank/DDBJ databases">
        <title>Draft genome sequence of Zalerion maritima ATCC 34329, a (micro)plastics degrading marine fungus.</title>
        <authorList>
            <person name="Paco A."/>
            <person name="Goncalves M.F.M."/>
            <person name="Rocha-Santos T.A.P."/>
            <person name="Alves A."/>
        </authorList>
    </citation>
    <scope>NUCLEOTIDE SEQUENCE</scope>
    <source>
        <strain evidence="2">ATCC 34329</strain>
    </source>
</reference>
<proteinExistence type="predicted"/>
<gene>
    <name evidence="2" type="ORF">MKZ38_001113</name>
</gene>
<name>A0AAD5RSA8_9PEZI</name>
<evidence type="ECO:0000313" key="2">
    <source>
        <dbReference type="EMBL" id="KAJ2902020.1"/>
    </source>
</evidence>
<sequence>MRQYLGNIKTCVMGAFEMAGSCSNRQLLGEMLISDRRAAFYITAGLIKNLGPLLKCHRYSSRNPPLYYPDYPSLKGLSKLAIKLCSLLESQPCFLIGRHFRKFIQISESKIIGHLLETGVVKRAVFETLAVQYTQSATCENEGVLPSKTVAWLNSQNEEWGEMFKEEYILELYLDAVTQEGEEEPYVMEGLIKGDENDSSKEGVERKGHHNEEISEEESTGGNSNGKAKADVEGNERDEDGGNETPFSACGSREEEEAVLEDSVIDFRVPIKVRSQELPALPGNVGLWIPSGWVILQCGILVTPDGATIWPAIGPAKERCEGCFPFPCTAAGTYGSPTDELTVDDALADAAGQLGVGSEAV</sequence>
<dbReference type="EMBL" id="JAKWBI020000127">
    <property type="protein sequence ID" value="KAJ2902020.1"/>
    <property type="molecule type" value="Genomic_DNA"/>
</dbReference>
<evidence type="ECO:0000256" key="1">
    <source>
        <dbReference type="SAM" id="MobiDB-lite"/>
    </source>
</evidence>
<dbReference type="Proteomes" id="UP001201980">
    <property type="component" value="Unassembled WGS sequence"/>
</dbReference>
<keyword evidence="3" id="KW-1185">Reference proteome</keyword>